<sequence>MGRRGAQAGMWVALGAVLAALASIPAPAPALAQTMPDPGIATPQATVSARDADAILAAIDVYRGAHAGALAVVSDRTIGRGFLPTPGTADGAAAIPEALLDALKDRNVARAPLDSLCDGVERCRVLTAEVQARFRDRAERRRQRALDGGERLPRGYNPFWAAFNDTFPKAAGLLRVSLPAFSDDGSRALVAIVWTAHRIQGGSQLVLMKETGWGWEIERVVAGNLAL</sequence>
<protein>
    <recommendedName>
        <fullName evidence="4">DUF3828 domain-containing protein</fullName>
    </recommendedName>
</protein>
<dbReference type="AlphaFoldDB" id="A0A4R2PN54"/>
<gene>
    <name evidence="2" type="ORF">EV659_10375</name>
</gene>
<name>A0A4R2PN54_RHOSA</name>
<evidence type="ECO:0000313" key="2">
    <source>
        <dbReference type="EMBL" id="TCP36188.1"/>
    </source>
</evidence>
<evidence type="ECO:0000256" key="1">
    <source>
        <dbReference type="SAM" id="SignalP"/>
    </source>
</evidence>
<dbReference type="InParanoid" id="A0A4R2PN54"/>
<comment type="caution">
    <text evidence="2">The sequence shown here is derived from an EMBL/GenBank/DDBJ whole genome shotgun (WGS) entry which is preliminary data.</text>
</comment>
<evidence type="ECO:0008006" key="4">
    <source>
        <dbReference type="Google" id="ProtNLM"/>
    </source>
</evidence>
<organism evidence="2 3">
    <name type="scientific">Rhodothalassium salexigens DSM 2132</name>
    <dbReference type="NCBI Taxonomy" id="1188247"/>
    <lineage>
        <taxon>Bacteria</taxon>
        <taxon>Pseudomonadati</taxon>
        <taxon>Pseudomonadota</taxon>
        <taxon>Alphaproteobacteria</taxon>
        <taxon>Rhodothalassiales</taxon>
        <taxon>Rhodothalassiaceae</taxon>
        <taxon>Rhodothalassium</taxon>
    </lineage>
</organism>
<dbReference type="RefSeq" id="WP_132707752.1">
    <property type="nucleotide sequence ID" value="NZ_JACIGF010000003.1"/>
</dbReference>
<accession>A0A4R2PN54</accession>
<feature type="chain" id="PRO_5020453586" description="DUF3828 domain-containing protein" evidence="1">
    <location>
        <begin position="33"/>
        <end position="227"/>
    </location>
</feature>
<feature type="signal peptide" evidence="1">
    <location>
        <begin position="1"/>
        <end position="32"/>
    </location>
</feature>
<dbReference type="Proteomes" id="UP000295399">
    <property type="component" value="Unassembled WGS sequence"/>
</dbReference>
<evidence type="ECO:0000313" key="3">
    <source>
        <dbReference type="Proteomes" id="UP000295399"/>
    </source>
</evidence>
<dbReference type="EMBL" id="SLXO01000003">
    <property type="protein sequence ID" value="TCP36188.1"/>
    <property type="molecule type" value="Genomic_DNA"/>
</dbReference>
<proteinExistence type="predicted"/>
<keyword evidence="3" id="KW-1185">Reference proteome</keyword>
<keyword evidence="1" id="KW-0732">Signal</keyword>
<reference evidence="2 3" key="1">
    <citation type="submission" date="2019-03" db="EMBL/GenBank/DDBJ databases">
        <title>Genomic Encyclopedia of Type Strains, Phase IV (KMG-IV): sequencing the most valuable type-strain genomes for metagenomic binning, comparative biology and taxonomic classification.</title>
        <authorList>
            <person name="Goeker M."/>
        </authorList>
    </citation>
    <scope>NUCLEOTIDE SEQUENCE [LARGE SCALE GENOMIC DNA]</scope>
    <source>
        <strain evidence="2 3">DSM 2132</strain>
    </source>
</reference>